<sequence length="108" mass="12290">MLHPLEQSCAAGLCARLSVSSPNCLLTSHPSTLRYARPQLGSQISEPWIYPVFTHAWRSEVVTFLQKSLPTPRAQLIWSSIEECLGTFWSSPKRRGFDSELRFEFFSS</sequence>
<evidence type="ECO:0000313" key="1">
    <source>
        <dbReference type="EMBL" id="RVE71666.1"/>
    </source>
</evidence>
<dbReference type="Proteomes" id="UP000283210">
    <property type="component" value="Chromosome 6"/>
</dbReference>
<proteinExistence type="predicted"/>
<reference evidence="1 2" key="1">
    <citation type="submission" date="2018-11" db="EMBL/GenBank/DDBJ databases">
        <authorList>
            <person name="Lopez-Roques C."/>
            <person name="Donnadieu C."/>
            <person name="Bouchez O."/>
            <person name="Klopp C."/>
            <person name="Cabau C."/>
            <person name="Zahm M."/>
        </authorList>
    </citation>
    <scope>NUCLEOTIDE SEQUENCE [LARGE SCALE GENOMIC DNA]</scope>
    <source>
        <strain evidence="1">RS831</strain>
        <tissue evidence="1">Whole body</tissue>
    </source>
</reference>
<gene>
    <name evidence="1" type="ORF">OJAV_G00054120</name>
</gene>
<evidence type="ECO:0000313" key="2">
    <source>
        <dbReference type="Proteomes" id="UP000283210"/>
    </source>
</evidence>
<accession>A0A3S2MB14</accession>
<dbReference type="EMBL" id="CM012442">
    <property type="protein sequence ID" value="RVE71666.1"/>
    <property type="molecule type" value="Genomic_DNA"/>
</dbReference>
<dbReference type="AlphaFoldDB" id="A0A3S2MB14"/>
<protein>
    <submittedName>
        <fullName evidence="1">Uncharacterized protein</fullName>
    </submittedName>
</protein>
<organism evidence="1 2">
    <name type="scientific">Oryzias javanicus</name>
    <name type="common">Javanese ricefish</name>
    <name type="synonym">Aplocheilus javanicus</name>
    <dbReference type="NCBI Taxonomy" id="123683"/>
    <lineage>
        <taxon>Eukaryota</taxon>
        <taxon>Metazoa</taxon>
        <taxon>Chordata</taxon>
        <taxon>Craniata</taxon>
        <taxon>Vertebrata</taxon>
        <taxon>Euteleostomi</taxon>
        <taxon>Actinopterygii</taxon>
        <taxon>Neopterygii</taxon>
        <taxon>Teleostei</taxon>
        <taxon>Neoteleostei</taxon>
        <taxon>Acanthomorphata</taxon>
        <taxon>Ovalentaria</taxon>
        <taxon>Atherinomorphae</taxon>
        <taxon>Beloniformes</taxon>
        <taxon>Adrianichthyidae</taxon>
        <taxon>Oryziinae</taxon>
        <taxon>Oryzias</taxon>
    </lineage>
</organism>
<name>A0A3S2MB14_ORYJA</name>
<keyword evidence="2" id="KW-1185">Reference proteome</keyword>
<reference evidence="1 2" key="2">
    <citation type="submission" date="2019-01" db="EMBL/GenBank/DDBJ databases">
        <title>A chromosome length genome reference of the Java medaka (oryzias javanicus).</title>
        <authorList>
            <person name="Herpin A."/>
            <person name="Takehana Y."/>
            <person name="Naruse K."/>
            <person name="Ansai S."/>
            <person name="Kawaguchi M."/>
        </authorList>
    </citation>
    <scope>NUCLEOTIDE SEQUENCE [LARGE SCALE GENOMIC DNA]</scope>
    <source>
        <strain evidence="1">RS831</strain>
        <tissue evidence="1">Whole body</tissue>
    </source>
</reference>